<dbReference type="GO" id="GO:0016301">
    <property type="term" value="F:kinase activity"/>
    <property type="evidence" value="ECO:0007669"/>
    <property type="project" value="UniProtKB-KW"/>
</dbReference>
<protein>
    <submittedName>
        <fullName evidence="6">L-type lectin-domain containing receptor kinase S.4-like</fullName>
    </submittedName>
</protein>
<feature type="transmembrane region" description="Helical" evidence="3">
    <location>
        <begin position="277"/>
        <end position="302"/>
    </location>
</feature>
<feature type="domain" description="Legume lectin" evidence="5">
    <location>
        <begin position="37"/>
        <end position="248"/>
    </location>
</feature>
<keyword evidence="3" id="KW-0812">Transmembrane</keyword>
<keyword evidence="6" id="KW-0418">Kinase</keyword>
<dbReference type="Gene3D" id="2.60.120.200">
    <property type="match status" value="1"/>
</dbReference>
<keyword evidence="6" id="KW-0808">Transferase</keyword>
<gene>
    <name evidence="6" type="ORF">HS088_TW13G01379</name>
</gene>
<dbReference type="Proteomes" id="UP000593562">
    <property type="component" value="Unassembled WGS sequence"/>
</dbReference>
<feature type="chain" id="PRO_5029799842" evidence="4">
    <location>
        <begin position="28"/>
        <end position="333"/>
    </location>
</feature>
<keyword evidence="6" id="KW-0675">Receptor</keyword>
<dbReference type="Pfam" id="PF00139">
    <property type="entry name" value="Lectin_legB"/>
    <property type="match status" value="1"/>
</dbReference>
<evidence type="ECO:0000256" key="3">
    <source>
        <dbReference type="SAM" id="Phobius"/>
    </source>
</evidence>
<evidence type="ECO:0000313" key="6">
    <source>
        <dbReference type="EMBL" id="KAF5738480.1"/>
    </source>
</evidence>
<keyword evidence="3" id="KW-0472">Membrane</keyword>
<dbReference type="PANTHER" id="PTHR32401">
    <property type="entry name" value="CONCANAVALIN A-LIKE LECTIN FAMILY PROTEIN"/>
    <property type="match status" value="1"/>
</dbReference>
<comment type="similarity">
    <text evidence="1">Belongs to the leguminous lectin family.</text>
</comment>
<dbReference type="SUPFAM" id="SSF49899">
    <property type="entry name" value="Concanavalin A-like lectins/glucanases"/>
    <property type="match status" value="1"/>
</dbReference>
<keyword evidence="4" id="KW-0732">Signal</keyword>
<proteinExistence type="inferred from homology"/>
<organism evidence="6 7">
    <name type="scientific">Tripterygium wilfordii</name>
    <name type="common">Thunder God vine</name>
    <dbReference type="NCBI Taxonomy" id="458696"/>
    <lineage>
        <taxon>Eukaryota</taxon>
        <taxon>Viridiplantae</taxon>
        <taxon>Streptophyta</taxon>
        <taxon>Embryophyta</taxon>
        <taxon>Tracheophyta</taxon>
        <taxon>Spermatophyta</taxon>
        <taxon>Magnoliopsida</taxon>
        <taxon>eudicotyledons</taxon>
        <taxon>Gunneridae</taxon>
        <taxon>Pentapetalae</taxon>
        <taxon>rosids</taxon>
        <taxon>fabids</taxon>
        <taxon>Celastrales</taxon>
        <taxon>Celastraceae</taxon>
        <taxon>Tripterygium</taxon>
    </lineage>
</organism>
<dbReference type="InterPro" id="IPR050258">
    <property type="entry name" value="Leguminous_Lectin"/>
</dbReference>
<reference evidence="6 7" key="1">
    <citation type="journal article" date="2020" name="Nat. Commun.">
        <title>Genome of Tripterygium wilfordii and identification of cytochrome P450 involved in triptolide biosynthesis.</title>
        <authorList>
            <person name="Tu L."/>
            <person name="Su P."/>
            <person name="Zhang Z."/>
            <person name="Gao L."/>
            <person name="Wang J."/>
            <person name="Hu T."/>
            <person name="Zhou J."/>
            <person name="Zhang Y."/>
            <person name="Zhao Y."/>
            <person name="Liu Y."/>
            <person name="Song Y."/>
            <person name="Tong Y."/>
            <person name="Lu Y."/>
            <person name="Yang J."/>
            <person name="Xu C."/>
            <person name="Jia M."/>
            <person name="Peters R.J."/>
            <person name="Huang L."/>
            <person name="Gao W."/>
        </authorList>
    </citation>
    <scope>NUCLEOTIDE SEQUENCE [LARGE SCALE GENOMIC DNA]</scope>
    <source>
        <strain evidence="7">cv. XIE 37</strain>
        <tissue evidence="6">Leaf</tissue>
    </source>
</reference>
<dbReference type="PANTHER" id="PTHR32401:SF15">
    <property type="entry name" value="L-TYPE LECTIN-DOMAIN CONTAINING RECEPTOR KINASE VIII.2-LIKE"/>
    <property type="match status" value="1"/>
</dbReference>
<evidence type="ECO:0000259" key="5">
    <source>
        <dbReference type="Pfam" id="PF00139"/>
    </source>
</evidence>
<keyword evidence="7" id="KW-1185">Reference proteome</keyword>
<dbReference type="GO" id="GO:0030246">
    <property type="term" value="F:carbohydrate binding"/>
    <property type="evidence" value="ECO:0007669"/>
    <property type="project" value="UniProtKB-KW"/>
</dbReference>
<sequence length="333" mass="36872">MAALFFHIFVIFFFLLILIASPIPSLALQILTTNNRNFDTQISLLGDAENVGDGSQSYVQLTRSMPSSSGLIFYKEPFHLTKTTSFSTDFSFSVSPGKSPPSLTLIVGPYNLASKFVGQGSFGVLKEKSFLGIEFDTSVGSNAGINVGSFVSVKINNVKPLKLDLDRGEKLRSWIDFNAISRRVEVRLSRLGDKRPYNPVLAYSVDLSKMWGENVAFVGLGSSSGNSSQTSSIYAWSFSSRKVPNWMHSLPVDPRTYKDKNGEEFSAHRRRVCPLTVFARLIFVTGCGALLAFVMLFVWAILAGRHSVFPVECNGQPVDFQYEKISLVVEEEE</sequence>
<evidence type="ECO:0000256" key="2">
    <source>
        <dbReference type="ARBA" id="ARBA00022734"/>
    </source>
</evidence>
<dbReference type="InterPro" id="IPR001220">
    <property type="entry name" value="Legume_lectin_dom"/>
</dbReference>
<name>A0A7J7CWL7_TRIWF</name>
<accession>A0A7J7CWL7</accession>
<feature type="signal peptide" evidence="4">
    <location>
        <begin position="1"/>
        <end position="27"/>
    </location>
</feature>
<dbReference type="InterPro" id="IPR013320">
    <property type="entry name" value="ConA-like_dom_sf"/>
</dbReference>
<dbReference type="InParanoid" id="A0A7J7CWL7"/>
<dbReference type="AlphaFoldDB" id="A0A7J7CWL7"/>
<evidence type="ECO:0000256" key="1">
    <source>
        <dbReference type="ARBA" id="ARBA00007606"/>
    </source>
</evidence>
<comment type="caution">
    <text evidence="6">The sequence shown here is derived from an EMBL/GenBank/DDBJ whole genome shotgun (WGS) entry which is preliminary data.</text>
</comment>
<evidence type="ECO:0000313" key="7">
    <source>
        <dbReference type="Proteomes" id="UP000593562"/>
    </source>
</evidence>
<evidence type="ECO:0000256" key="4">
    <source>
        <dbReference type="SAM" id="SignalP"/>
    </source>
</evidence>
<keyword evidence="2 6" id="KW-0430">Lectin</keyword>
<dbReference type="EMBL" id="JAAARO010000013">
    <property type="protein sequence ID" value="KAF5738480.1"/>
    <property type="molecule type" value="Genomic_DNA"/>
</dbReference>
<keyword evidence="3" id="KW-1133">Transmembrane helix</keyword>